<protein>
    <submittedName>
        <fullName evidence="1">Uncharacterized protein</fullName>
    </submittedName>
</protein>
<keyword evidence="2" id="KW-1185">Reference proteome</keyword>
<gene>
    <name evidence="1" type="ORF">M9H77_04433</name>
</gene>
<sequence length="398" mass="43279">MANLLMRTLLFSSILLISLFSSSTNAQSCSAHQFSNRLYATCTNLPVLNAFLHWNYHQVNHTVDLAYRHTGVTASNWVAWALNIDGTGMIGAQSLVAFQNSGGIRAYTSPISAFRTQLQEGPLSFGVPTISAEISGNQITIFATLQLPAGRTSFNQVWQDGLVSGNVPQRHALENANRASTGTVDFQTGQVSGEGGGAANTQRKRNVHGVLNAVSWGILMPLGAVIARYLKVFKSANPAWFYLHVACQTSAYAVGVAGWATGLKLGSDSVGITQNPHRNIGIALFCLGTLQVFALLLRPKPDHKLRFYWNIYHHAVGYATISLSIANVFEGFEILDPEKKWKRAYIGVIIALGAMALLLEAFTWFIVLKRKSKANSNKTSQVSNGENGVNGYGYRSQP</sequence>
<organism evidence="1 2">
    <name type="scientific">Catharanthus roseus</name>
    <name type="common">Madagascar periwinkle</name>
    <name type="synonym">Vinca rosea</name>
    <dbReference type="NCBI Taxonomy" id="4058"/>
    <lineage>
        <taxon>Eukaryota</taxon>
        <taxon>Viridiplantae</taxon>
        <taxon>Streptophyta</taxon>
        <taxon>Embryophyta</taxon>
        <taxon>Tracheophyta</taxon>
        <taxon>Spermatophyta</taxon>
        <taxon>Magnoliopsida</taxon>
        <taxon>eudicotyledons</taxon>
        <taxon>Gunneridae</taxon>
        <taxon>Pentapetalae</taxon>
        <taxon>asterids</taxon>
        <taxon>lamiids</taxon>
        <taxon>Gentianales</taxon>
        <taxon>Apocynaceae</taxon>
        <taxon>Rauvolfioideae</taxon>
        <taxon>Vinceae</taxon>
        <taxon>Catharanthinae</taxon>
        <taxon>Catharanthus</taxon>
    </lineage>
</organism>
<comment type="caution">
    <text evidence="1">The sequence shown here is derived from an EMBL/GenBank/DDBJ whole genome shotgun (WGS) entry which is preliminary data.</text>
</comment>
<name>A0ACC0CE85_CATRO</name>
<proteinExistence type="predicted"/>
<accession>A0ACC0CE85</accession>
<dbReference type="EMBL" id="CM044701">
    <property type="protein sequence ID" value="KAI5683205.1"/>
    <property type="molecule type" value="Genomic_DNA"/>
</dbReference>
<dbReference type="Proteomes" id="UP001060085">
    <property type="component" value="Linkage Group LG01"/>
</dbReference>
<reference evidence="2" key="1">
    <citation type="journal article" date="2023" name="Nat. Plants">
        <title>Single-cell RNA sequencing provides a high-resolution roadmap for understanding the multicellular compartmentation of specialized metabolism.</title>
        <authorList>
            <person name="Sun S."/>
            <person name="Shen X."/>
            <person name="Li Y."/>
            <person name="Li Y."/>
            <person name="Wang S."/>
            <person name="Li R."/>
            <person name="Zhang H."/>
            <person name="Shen G."/>
            <person name="Guo B."/>
            <person name="Wei J."/>
            <person name="Xu J."/>
            <person name="St-Pierre B."/>
            <person name="Chen S."/>
            <person name="Sun C."/>
        </authorList>
    </citation>
    <scope>NUCLEOTIDE SEQUENCE [LARGE SCALE GENOMIC DNA]</scope>
</reference>
<evidence type="ECO:0000313" key="2">
    <source>
        <dbReference type="Proteomes" id="UP001060085"/>
    </source>
</evidence>
<evidence type="ECO:0000313" key="1">
    <source>
        <dbReference type="EMBL" id="KAI5683205.1"/>
    </source>
</evidence>